<keyword evidence="5" id="KW-0539">Nucleus</keyword>
<evidence type="ECO:0000256" key="5">
    <source>
        <dbReference type="ARBA" id="ARBA00023242"/>
    </source>
</evidence>
<dbReference type="PROSITE" id="PS50811">
    <property type="entry name" value="WRKY"/>
    <property type="match status" value="1"/>
</dbReference>
<evidence type="ECO:0000256" key="3">
    <source>
        <dbReference type="ARBA" id="ARBA00023125"/>
    </source>
</evidence>
<comment type="subcellular location">
    <subcellularLocation>
        <location evidence="1">Nucleus</location>
    </subcellularLocation>
</comment>
<reference evidence="8 10" key="2">
    <citation type="journal article" date="2018" name="Plant J.">
        <title>The Physcomitrella patens chromosome-scale assembly reveals moss genome structure and evolution.</title>
        <authorList>
            <person name="Lang D."/>
            <person name="Ullrich K.K."/>
            <person name="Murat F."/>
            <person name="Fuchs J."/>
            <person name="Jenkins J."/>
            <person name="Haas F.B."/>
            <person name="Piednoel M."/>
            <person name="Gundlach H."/>
            <person name="Van Bel M."/>
            <person name="Meyberg R."/>
            <person name="Vives C."/>
            <person name="Morata J."/>
            <person name="Symeonidi A."/>
            <person name="Hiss M."/>
            <person name="Muchero W."/>
            <person name="Kamisugi Y."/>
            <person name="Saleh O."/>
            <person name="Blanc G."/>
            <person name="Decker E.L."/>
            <person name="van Gessel N."/>
            <person name="Grimwood J."/>
            <person name="Hayes R.D."/>
            <person name="Graham S.W."/>
            <person name="Gunter L.E."/>
            <person name="McDaniel S.F."/>
            <person name="Hoernstein S.N.W."/>
            <person name="Larsson A."/>
            <person name="Li F.W."/>
            <person name="Perroud P.F."/>
            <person name="Phillips J."/>
            <person name="Ranjan P."/>
            <person name="Rokshar D.S."/>
            <person name="Rothfels C.J."/>
            <person name="Schneider L."/>
            <person name="Shu S."/>
            <person name="Stevenson D.W."/>
            <person name="Thummler F."/>
            <person name="Tillich M."/>
            <person name="Villarreal Aguilar J.C."/>
            <person name="Widiez T."/>
            <person name="Wong G.K."/>
            <person name="Wymore A."/>
            <person name="Zhang Y."/>
            <person name="Zimmer A.D."/>
            <person name="Quatrano R.S."/>
            <person name="Mayer K.F.X."/>
            <person name="Goodstein D."/>
            <person name="Casacuberta J.M."/>
            <person name="Vandepoele K."/>
            <person name="Reski R."/>
            <person name="Cuming A.C."/>
            <person name="Tuskan G.A."/>
            <person name="Maumus F."/>
            <person name="Salse J."/>
            <person name="Schmutz J."/>
            <person name="Rensing S.A."/>
        </authorList>
    </citation>
    <scope>NUCLEOTIDE SEQUENCE [LARGE SCALE GENOMIC DNA]</scope>
    <source>
        <strain evidence="9 10">cv. Gransden 2004</strain>
    </source>
</reference>
<dbReference type="Pfam" id="PF03106">
    <property type="entry name" value="WRKY"/>
    <property type="match status" value="1"/>
</dbReference>
<dbReference type="EnsemblPlants" id="Pp3c19_3000V3.1">
    <property type="protein sequence ID" value="Pp3c19_3000V3.1"/>
    <property type="gene ID" value="Pp3c19_3000"/>
</dbReference>
<dbReference type="GO" id="GO:0003700">
    <property type="term" value="F:DNA-binding transcription factor activity"/>
    <property type="evidence" value="ECO:0000318"/>
    <property type="project" value="GO_Central"/>
</dbReference>
<feature type="region of interest" description="Disordered" evidence="6">
    <location>
        <begin position="189"/>
        <end position="213"/>
    </location>
</feature>
<keyword evidence="4" id="KW-0804">Transcription</keyword>
<proteinExistence type="predicted"/>
<dbReference type="STRING" id="3218.A0A2K1IWZ0"/>
<dbReference type="EMBL" id="ABEU02000019">
    <property type="protein sequence ID" value="PNR33793.1"/>
    <property type="molecule type" value="Genomic_DNA"/>
</dbReference>
<evidence type="ECO:0000313" key="10">
    <source>
        <dbReference type="Proteomes" id="UP000006727"/>
    </source>
</evidence>
<feature type="compositionally biased region" description="Basic and acidic residues" evidence="6">
    <location>
        <begin position="264"/>
        <end position="294"/>
    </location>
</feature>
<dbReference type="RefSeq" id="XP_024403674.1">
    <property type="nucleotide sequence ID" value="XM_024547906.2"/>
</dbReference>
<evidence type="ECO:0000256" key="4">
    <source>
        <dbReference type="ARBA" id="ARBA00023163"/>
    </source>
</evidence>
<sequence>MERPTLPVEGARKKAKIDYSQRIMLSPSDSRAASSQSSQIAACDDSCSYSLYGLNDSCDRLPDTSPGLNPWSFCPPARELRYLIPSASTESEPSWKAISHDQREAFANFSWLAEDLREDNLVNVAGPPISGATSPRFCDFKACSEVGLSIRDSQDDLPDVCAATFPLSSPRDELAWAQTMVELDKFEGFCRSDEPQREQSKSERQMSPTTSSAELRLEEVYHSQTPIDSASLSSSFLSDSKTSFKGRKRKSDTCGDFAATISAENKEQERSSEKESGEANVHNEGDAGSDKQETKQPIARFFCGNPPRKEKCVKREREPRFAIKTKTHTDVMDDGYKWRKYGQKPVKSSPHPRNYYRCTTPNCPVRKRVERSTEDPDQVITTYEGRHTHQSPSFLKGSPEYPSELSGLLGALYHHYSLACNQAVRAHIPNFGDFGLSDLLFTPQGFSSNQNNLNVLRAHEMLKLQQEAACASILIKLLQFGAHNCTGRHQEGGPTNFPCPNLSSVNPSSNQSPLFDWLSPTLEQLGRLLLPNA</sequence>
<evidence type="ECO:0000259" key="7">
    <source>
        <dbReference type="PROSITE" id="PS50811"/>
    </source>
</evidence>
<dbReference type="Proteomes" id="UP000006727">
    <property type="component" value="Chromosome 19"/>
</dbReference>
<dbReference type="Gramene" id="Pp3c19_3000V3.2">
    <property type="protein sequence ID" value="Pp3c19_3000V3.2"/>
    <property type="gene ID" value="Pp3c19_3000"/>
</dbReference>
<dbReference type="InterPro" id="IPR036576">
    <property type="entry name" value="WRKY_dom_sf"/>
</dbReference>
<feature type="compositionally biased region" description="Low complexity" evidence="6">
    <location>
        <begin position="228"/>
        <end position="243"/>
    </location>
</feature>
<dbReference type="PANTHER" id="PTHR31221:SF334">
    <property type="entry name" value="WRKY TRANSCRIPTION FACTOR 57-RELATED"/>
    <property type="match status" value="1"/>
</dbReference>
<dbReference type="Gene3D" id="2.20.25.80">
    <property type="entry name" value="WRKY domain"/>
    <property type="match status" value="1"/>
</dbReference>
<dbReference type="SMART" id="SM00774">
    <property type="entry name" value="WRKY"/>
    <property type="match status" value="1"/>
</dbReference>
<name>A0A2K1IWZ0_PHYPA</name>
<feature type="region of interest" description="Disordered" evidence="6">
    <location>
        <begin position="228"/>
        <end position="303"/>
    </location>
</feature>
<evidence type="ECO:0000256" key="2">
    <source>
        <dbReference type="ARBA" id="ARBA00023015"/>
    </source>
</evidence>
<dbReference type="OrthoDB" id="693960at2759"/>
<reference evidence="8 10" key="1">
    <citation type="journal article" date="2008" name="Science">
        <title>The Physcomitrella genome reveals evolutionary insights into the conquest of land by plants.</title>
        <authorList>
            <person name="Rensing S."/>
            <person name="Lang D."/>
            <person name="Zimmer A."/>
            <person name="Terry A."/>
            <person name="Salamov A."/>
            <person name="Shapiro H."/>
            <person name="Nishiyama T."/>
            <person name="Perroud P.-F."/>
            <person name="Lindquist E."/>
            <person name="Kamisugi Y."/>
            <person name="Tanahashi T."/>
            <person name="Sakakibara K."/>
            <person name="Fujita T."/>
            <person name="Oishi K."/>
            <person name="Shin-I T."/>
            <person name="Kuroki Y."/>
            <person name="Toyoda A."/>
            <person name="Suzuki Y."/>
            <person name="Hashimoto A."/>
            <person name="Yamaguchi K."/>
            <person name="Sugano A."/>
            <person name="Kohara Y."/>
            <person name="Fujiyama A."/>
            <person name="Anterola A."/>
            <person name="Aoki S."/>
            <person name="Ashton N."/>
            <person name="Barbazuk W.B."/>
            <person name="Barker E."/>
            <person name="Bennetzen J."/>
            <person name="Bezanilla M."/>
            <person name="Blankenship R."/>
            <person name="Cho S.H."/>
            <person name="Dutcher S."/>
            <person name="Estelle M."/>
            <person name="Fawcett J.A."/>
            <person name="Gundlach H."/>
            <person name="Hanada K."/>
            <person name="Heyl A."/>
            <person name="Hicks K.A."/>
            <person name="Hugh J."/>
            <person name="Lohr M."/>
            <person name="Mayer K."/>
            <person name="Melkozernov A."/>
            <person name="Murata T."/>
            <person name="Nelson D."/>
            <person name="Pils B."/>
            <person name="Prigge M."/>
            <person name="Reiss B."/>
            <person name="Renner T."/>
            <person name="Rombauts S."/>
            <person name="Rushton P."/>
            <person name="Sanderfoot A."/>
            <person name="Schween G."/>
            <person name="Shiu S.-H."/>
            <person name="Stueber K."/>
            <person name="Theodoulou F.L."/>
            <person name="Tu H."/>
            <person name="Van de Peer Y."/>
            <person name="Verrier P.J."/>
            <person name="Waters E."/>
            <person name="Wood A."/>
            <person name="Yang L."/>
            <person name="Cove D."/>
            <person name="Cuming A."/>
            <person name="Hasebe M."/>
            <person name="Lucas S."/>
            <person name="Mishler D.B."/>
            <person name="Reski R."/>
            <person name="Grigoriev I."/>
            <person name="Quatrano R.S."/>
            <person name="Boore J.L."/>
        </authorList>
    </citation>
    <scope>NUCLEOTIDE SEQUENCE [LARGE SCALE GENOMIC DNA]</scope>
    <source>
        <strain evidence="9 10">cv. Gransden 2004</strain>
    </source>
</reference>
<organism evidence="8">
    <name type="scientific">Physcomitrium patens</name>
    <name type="common">Spreading-leaved earth moss</name>
    <name type="synonym">Physcomitrella patens</name>
    <dbReference type="NCBI Taxonomy" id="3218"/>
    <lineage>
        <taxon>Eukaryota</taxon>
        <taxon>Viridiplantae</taxon>
        <taxon>Streptophyta</taxon>
        <taxon>Embryophyta</taxon>
        <taxon>Bryophyta</taxon>
        <taxon>Bryophytina</taxon>
        <taxon>Bryopsida</taxon>
        <taxon>Funariidae</taxon>
        <taxon>Funariales</taxon>
        <taxon>Funariaceae</taxon>
        <taxon>Physcomitrium</taxon>
    </lineage>
</organism>
<dbReference type="GO" id="GO:0005634">
    <property type="term" value="C:nucleus"/>
    <property type="evidence" value="ECO:0000318"/>
    <property type="project" value="GO_Central"/>
</dbReference>
<dbReference type="PANTHER" id="PTHR31221">
    <property type="entry name" value="WRKY TRANSCRIPTION FACTOR PROTEIN 1-RELATED"/>
    <property type="match status" value="1"/>
</dbReference>
<keyword evidence="3" id="KW-0238">DNA-binding</keyword>
<dbReference type="EnsemblPlants" id="Pp3c19_3000V3.2">
    <property type="protein sequence ID" value="Pp3c19_3000V3.2"/>
    <property type="gene ID" value="Pp3c19_3000"/>
</dbReference>
<keyword evidence="10" id="KW-1185">Reference proteome</keyword>
<gene>
    <name evidence="9" type="primary">LOC112295882</name>
    <name evidence="8" type="ORF">PHYPA_023609</name>
</gene>
<evidence type="ECO:0000256" key="6">
    <source>
        <dbReference type="SAM" id="MobiDB-lite"/>
    </source>
</evidence>
<reference evidence="9" key="3">
    <citation type="submission" date="2020-12" db="UniProtKB">
        <authorList>
            <consortium name="EnsemblPlants"/>
        </authorList>
    </citation>
    <scope>IDENTIFICATION</scope>
</reference>
<dbReference type="GeneID" id="112295882"/>
<dbReference type="GO" id="GO:0000976">
    <property type="term" value="F:transcription cis-regulatory region binding"/>
    <property type="evidence" value="ECO:0000318"/>
    <property type="project" value="GO_Central"/>
</dbReference>
<evidence type="ECO:0000313" key="8">
    <source>
        <dbReference type="EMBL" id="PNR33793.1"/>
    </source>
</evidence>
<protein>
    <recommendedName>
        <fullName evidence="7">WRKY domain-containing protein</fullName>
    </recommendedName>
</protein>
<dbReference type="InterPro" id="IPR003657">
    <property type="entry name" value="WRKY_dom"/>
</dbReference>
<dbReference type="FunFam" id="2.20.25.80:FF:000003">
    <property type="entry name" value="WRKY transcription factor 57"/>
    <property type="match status" value="1"/>
</dbReference>
<dbReference type="InterPro" id="IPR044810">
    <property type="entry name" value="WRKY_plant"/>
</dbReference>
<feature type="compositionally biased region" description="Basic and acidic residues" evidence="6">
    <location>
        <begin position="189"/>
        <end position="204"/>
    </location>
</feature>
<dbReference type="SUPFAM" id="SSF118290">
    <property type="entry name" value="WRKY DNA-binding domain"/>
    <property type="match status" value="1"/>
</dbReference>
<evidence type="ECO:0000256" key="1">
    <source>
        <dbReference type="ARBA" id="ARBA00004123"/>
    </source>
</evidence>
<evidence type="ECO:0000313" key="9">
    <source>
        <dbReference type="EnsemblPlants" id="Pp3c19_3000V3.1"/>
    </source>
</evidence>
<dbReference type="AlphaFoldDB" id="A0A2K1IWZ0"/>
<keyword evidence="2" id="KW-0805">Transcription regulation</keyword>
<accession>A0A2K1IWZ0</accession>
<dbReference type="Gramene" id="Pp3c19_3000V3.1">
    <property type="protein sequence ID" value="Pp3c19_3000V3.1"/>
    <property type="gene ID" value="Pp3c19_3000"/>
</dbReference>
<dbReference type="GO" id="GO:0006355">
    <property type="term" value="P:regulation of DNA-templated transcription"/>
    <property type="evidence" value="ECO:0000318"/>
    <property type="project" value="GO_Central"/>
</dbReference>
<feature type="domain" description="WRKY" evidence="7">
    <location>
        <begin position="327"/>
        <end position="392"/>
    </location>
</feature>
<dbReference type="PaxDb" id="3218-PP1S109_123V6.1"/>